<evidence type="ECO:0000313" key="2">
    <source>
        <dbReference type="Proteomes" id="UP000629025"/>
    </source>
</evidence>
<sequence>MQTFGEALADYHQLHFDTGLPGKSGDHQAITTVIAGAAQDSDTLQLWPVLTDYRPYRLTRALHQAKAGNTESLDGGAVQHTTLFGRV</sequence>
<evidence type="ECO:0000313" key="1">
    <source>
        <dbReference type="EMBL" id="GGC11515.1"/>
    </source>
</evidence>
<accession>A0ABQ1KV49</accession>
<dbReference type="Proteomes" id="UP000629025">
    <property type="component" value="Unassembled WGS sequence"/>
</dbReference>
<proteinExistence type="predicted"/>
<dbReference type="EMBL" id="BMIJ01000012">
    <property type="protein sequence ID" value="GGC11515.1"/>
    <property type="molecule type" value="Genomic_DNA"/>
</dbReference>
<name>A0ABQ1KV49_9GAMM</name>
<keyword evidence="2" id="KW-1185">Reference proteome</keyword>
<organism evidence="1 2">
    <name type="scientific">Marinobacterium zhoushanense</name>
    <dbReference type="NCBI Taxonomy" id="1679163"/>
    <lineage>
        <taxon>Bacteria</taxon>
        <taxon>Pseudomonadati</taxon>
        <taxon>Pseudomonadota</taxon>
        <taxon>Gammaproteobacteria</taxon>
        <taxon>Oceanospirillales</taxon>
        <taxon>Oceanospirillaceae</taxon>
        <taxon>Marinobacterium</taxon>
    </lineage>
</organism>
<protein>
    <submittedName>
        <fullName evidence="1">Uncharacterized protein</fullName>
    </submittedName>
</protein>
<reference evidence="2" key="1">
    <citation type="journal article" date="2019" name="Int. J. Syst. Evol. Microbiol.">
        <title>The Global Catalogue of Microorganisms (GCM) 10K type strain sequencing project: providing services to taxonomists for standard genome sequencing and annotation.</title>
        <authorList>
            <consortium name="The Broad Institute Genomics Platform"/>
            <consortium name="The Broad Institute Genome Sequencing Center for Infectious Disease"/>
            <person name="Wu L."/>
            <person name="Ma J."/>
        </authorList>
    </citation>
    <scope>NUCLEOTIDE SEQUENCE [LARGE SCALE GENOMIC DNA]</scope>
    <source>
        <strain evidence="2">CGMCC 1.15341</strain>
    </source>
</reference>
<gene>
    <name evidence="1" type="ORF">GCM10011352_42460</name>
</gene>
<comment type="caution">
    <text evidence="1">The sequence shown here is derived from an EMBL/GenBank/DDBJ whole genome shotgun (WGS) entry which is preliminary data.</text>
</comment>